<keyword evidence="5" id="KW-0808">Transferase</keyword>
<dbReference type="SMART" id="SM00388">
    <property type="entry name" value="HisKA"/>
    <property type="match status" value="1"/>
</dbReference>
<evidence type="ECO:0000313" key="15">
    <source>
        <dbReference type="EMBL" id="MFB9375631.1"/>
    </source>
</evidence>
<gene>
    <name evidence="15" type="ORF">ACFFVI_01490</name>
</gene>
<dbReference type="SUPFAM" id="SSF55874">
    <property type="entry name" value="ATPase domain of HSP90 chaperone/DNA topoisomerase II/histidine kinase"/>
    <property type="match status" value="1"/>
</dbReference>
<dbReference type="InterPro" id="IPR036890">
    <property type="entry name" value="HATPase_C_sf"/>
</dbReference>
<evidence type="ECO:0000256" key="3">
    <source>
        <dbReference type="ARBA" id="ARBA00012438"/>
    </source>
</evidence>
<dbReference type="SMART" id="SM00387">
    <property type="entry name" value="HATPase_c"/>
    <property type="match status" value="1"/>
</dbReference>
<dbReference type="InterPro" id="IPR005467">
    <property type="entry name" value="His_kinase_dom"/>
</dbReference>
<comment type="subcellular location">
    <subcellularLocation>
        <location evidence="2">Cell membrane</location>
    </subcellularLocation>
</comment>
<dbReference type="PANTHER" id="PTHR45436">
    <property type="entry name" value="SENSOR HISTIDINE KINASE YKOH"/>
    <property type="match status" value="1"/>
</dbReference>
<evidence type="ECO:0000256" key="7">
    <source>
        <dbReference type="ARBA" id="ARBA00022777"/>
    </source>
</evidence>
<dbReference type="InterPro" id="IPR003594">
    <property type="entry name" value="HATPase_dom"/>
</dbReference>
<protein>
    <recommendedName>
        <fullName evidence="3">histidine kinase</fullName>
        <ecNumber evidence="3">2.7.13.3</ecNumber>
    </recommendedName>
</protein>
<dbReference type="InterPro" id="IPR036097">
    <property type="entry name" value="HisK_dim/P_sf"/>
</dbReference>
<feature type="compositionally biased region" description="Low complexity" evidence="11">
    <location>
        <begin position="111"/>
        <end position="120"/>
    </location>
</feature>
<keyword evidence="9" id="KW-0902">Two-component regulatory system</keyword>
<dbReference type="Pfam" id="PF00512">
    <property type="entry name" value="HisKA"/>
    <property type="match status" value="1"/>
</dbReference>
<evidence type="ECO:0000256" key="10">
    <source>
        <dbReference type="ARBA" id="ARBA00023136"/>
    </source>
</evidence>
<feature type="transmembrane region" description="Helical" evidence="12">
    <location>
        <begin position="23"/>
        <end position="42"/>
    </location>
</feature>
<evidence type="ECO:0000259" key="14">
    <source>
        <dbReference type="PROSITE" id="PS50885"/>
    </source>
</evidence>
<reference evidence="15 16" key="1">
    <citation type="submission" date="2024-09" db="EMBL/GenBank/DDBJ databases">
        <authorList>
            <person name="Sun Q."/>
            <person name="Mori K."/>
        </authorList>
    </citation>
    <scope>NUCLEOTIDE SEQUENCE [LARGE SCALE GENOMIC DNA]</scope>
    <source>
        <strain evidence="15 16">TISTR 1856</strain>
    </source>
</reference>
<keyword evidence="8 12" id="KW-1133">Transmembrane helix</keyword>
<evidence type="ECO:0000256" key="4">
    <source>
        <dbReference type="ARBA" id="ARBA00022553"/>
    </source>
</evidence>
<dbReference type="Pfam" id="PF00672">
    <property type="entry name" value="HAMP"/>
    <property type="match status" value="1"/>
</dbReference>
<dbReference type="CDD" id="cd00075">
    <property type="entry name" value="HATPase"/>
    <property type="match status" value="1"/>
</dbReference>
<organism evidence="15 16">
    <name type="scientific">Kineococcus gynurae</name>
    <dbReference type="NCBI Taxonomy" id="452979"/>
    <lineage>
        <taxon>Bacteria</taxon>
        <taxon>Bacillati</taxon>
        <taxon>Actinomycetota</taxon>
        <taxon>Actinomycetes</taxon>
        <taxon>Kineosporiales</taxon>
        <taxon>Kineosporiaceae</taxon>
        <taxon>Kineococcus</taxon>
    </lineage>
</organism>
<evidence type="ECO:0000256" key="1">
    <source>
        <dbReference type="ARBA" id="ARBA00000085"/>
    </source>
</evidence>
<dbReference type="EMBL" id="JBHMDM010000001">
    <property type="protein sequence ID" value="MFB9375631.1"/>
    <property type="molecule type" value="Genomic_DNA"/>
</dbReference>
<evidence type="ECO:0000256" key="11">
    <source>
        <dbReference type="SAM" id="MobiDB-lite"/>
    </source>
</evidence>
<dbReference type="CDD" id="cd00082">
    <property type="entry name" value="HisKA"/>
    <property type="match status" value="1"/>
</dbReference>
<dbReference type="PROSITE" id="PS50885">
    <property type="entry name" value="HAMP"/>
    <property type="match status" value="1"/>
</dbReference>
<feature type="region of interest" description="Disordered" evidence="11">
    <location>
        <begin position="92"/>
        <end position="121"/>
    </location>
</feature>
<evidence type="ECO:0000256" key="9">
    <source>
        <dbReference type="ARBA" id="ARBA00023012"/>
    </source>
</evidence>
<evidence type="ECO:0000259" key="13">
    <source>
        <dbReference type="PROSITE" id="PS50109"/>
    </source>
</evidence>
<keyword evidence="6 12" id="KW-0812">Transmembrane</keyword>
<dbReference type="GO" id="GO:0005524">
    <property type="term" value="F:ATP binding"/>
    <property type="evidence" value="ECO:0007669"/>
    <property type="project" value="UniProtKB-KW"/>
</dbReference>
<dbReference type="SUPFAM" id="SSF158472">
    <property type="entry name" value="HAMP domain-like"/>
    <property type="match status" value="1"/>
</dbReference>
<dbReference type="SUPFAM" id="SSF47384">
    <property type="entry name" value="Homodimeric domain of signal transducing histidine kinase"/>
    <property type="match status" value="1"/>
</dbReference>
<dbReference type="Gene3D" id="3.30.565.10">
    <property type="entry name" value="Histidine kinase-like ATPase, C-terminal domain"/>
    <property type="match status" value="1"/>
</dbReference>
<comment type="caution">
    <text evidence="15">The sequence shown here is derived from an EMBL/GenBank/DDBJ whole genome shotgun (WGS) entry which is preliminary data.</text>
</comment>
<dbReference type="Gene3D" id="6.10.340.10">
    <property type="match status" value="1"/>
</dbReference>
<proteinExistence type="predicted"/>
<dbReference type="Proteomes" id="UP001589748">
    <property type="component" value="Unassembled WGS sequence"/>
</dbReference>
<dbReference type="PRINTS" id="PR00344">
    <property type="entry name" value="BCTRLSENSOR"/>
</dbReference>
<name>A0ABV5LNN2_9ACTN</name>
<feature type="domain" description="HAMP" evidence="14">
    <location>
        <begin position="183"/>
        <end position="236"/>
    </location>
</feature>
<keyword evidence="15" id="KW-0067">ATP-binding</keyword>
<dbReference type="InterPro" id="IPR050428">
    <property type="entry name" value="TCS_sensor_his_kinase"/>
</dbReference>
<dbReference type="Pfam" id="PF02518">
    <property type="entry name" value="HATPase_c"/>
    <property type="match status" value="1"/>
</dbReference>
<dbReference type="RefSeq" id="WP_380140188.1">
    <property type="nucleotide sequence ID" value="NZ_JBHLUI010000012.1"/>
</dbReference>
<evidence type="ECO:0000256" key="12">
    <source>
        <dbReference type="SAM" id="Phobius"/>
    </source>
</evidence>
<keyword evidence="10 12" id="KW-0472">Membrane</keyword>
<sequence length="481" mass="49951">MSGRPADRAGNRPLRTASLKRRVVAVTVAVMAALLLLVGIFVDVSLGVRLRAEAEDRLVQLADLAVQLDGSVDDQTLVDRMRTAGASVVLRSNGSTLTAEPGPGPAGGPLGPAADGGPAARDAVAEDDGVITVTRRLGPERTLELSTSLSPITQTLRQFRILMGLGGVVGLLLAAGAAWWLLGRALGPLDTMTATARSIAAGDRGRRLSPDRTDTELGRTAAAFDDMLDALEGAEARARQASETTRQFLADAAHELRTPITGVVVGAERLLLSSSAAEDSDDMEDEADGDPAVADAARLAREETAARTVREARRAARLVADLLTAARLPEVRAAPRDLDPAGLLREAAEVPGAEVVLPARPVLVHADPEHVRRIVDNLLDNARRAAPAGRVRVELDPRGRVVVSDTGPGVAPADRERVFERLVRLDPARAGDGGSGLGLAIARGLAAASGATLTCVDPAGPDLPSGTLPGAVFTLALRMEG</sequence>
<dbReference type="Gene3D" id="1.10.287.130">
    <property type="match status" value="1"/>
</dbReference>
<feature type="transmembrane region" description="Helical" evidence="12">
    <location>
        <begin position="161"/>
        <end position="182"/>
    </location>
</feature>
<keyword evidence="15" id="KW-0547">Nucleotide-binding</keyword>
<feature type="domain" description="Histidine kinase" evidence="13">
    <location>
        <begin position="251"/>
        <end position="481"/>
    </location>
</feature>
<keyword evidence="7" id="KW-0418">Kinase</keyword>
<keyword evidence="16" id="KW-1185">Reference proteome</keyword>
<dbReference type="CDD" id="cd06225">
    <property type="entry name" value="HAMP"/>
    <property type="match status" value="1"/>
</dbReference>
<dbReference type="InterPro" id="IPR004358">
    <property type="entry name" value="Sig_transdc_His_kin-like_C"/>
</dbReference>
<keyword evidence="4" id="KW-0597">Phosphoprotein</keyword>
<dbReference type="PANTHER" id="PTHR45436:SF5">
    <property type="entry name" value="SENSOR HISTIDINE KINASE TRCS"/>
    <property type="match status" value="1"/>
</dbReference>
<evidence type="ECO:0000256" key="2">
    <source>
        <dbReference type="ARBA" id="ARBA00004236"/>
    </source>
</evidence>
<evidence type="ECO:0000256" key="6">
    <source>
        <dbReference type="ARBA" id="ARBA00022692"/>
    </source>
</evidence>
<dbReference type="InterPro" id="IPR003661">
    <property type="entry name" value="HisK_dim/P_dom"/>
</dbReference>
<dbReference type="EC" id="2.7.13.3" evidence="3"/>
<evidence type="ECO:0000256" key="5">
    <source>
        <dbReference type="ARBA" id="ARBA00022679"/>
    </source>
</evidence>
<evidence type="ECO:0000313" key="16">
    <source>
        <dbReference type="Proteomes" id="UP001589748"/>
    </source>
</evidence>
<comment type="catalytic activity">
    <reaction evidence="1">
        <text>ATP + protein L-histidine = ADP + protein N-phospho-L-histidine.</text>
        <dbReference type="EC" id="2.7.13.3"/>
    </reaction>
</comment>
<dbReference type="PROSITE" id="PS50109">
    <property type="entry name" value="HIS_KIN"/>
    <property type="match status" value="1"/>
</dbReference>
<dbReference type="InterPro" id="IPR003660">
    <property type="entry name" value="HAMP_dom"/>
</dbReference>
<evidence type="ECO:0000256" key="8">
    <source>
        <dbReference type="ARBA" id="ARBA00022989"/>
    </source>
</evidence>
<accession>A0ABV5LNN2</accession>
<dbReference type="SMART" id="SM00304">
    <property type="entry name" value="HAMP"/>
    <property type="match status" value="1"/>
</dbReference>